<name>A0AAW0GBS6_9APHY</name>
<dbReference type="EMBL" id="JASBNA010000007">
    <property type="protein sequence ID" value="KAK7689902.1"/>
    <property type="molecule type" value="Genomic_DNA"/>
</dbReference>
<feature type="region of interest" description="Disordered" evidence="1">
    <location>
        <begin position="1"/>
        <end position="42"/>
    </location>
</feature>
<dbReference type="AlphaFoldDB" id="A0AAW0GBS6"/>
<feature type="region of interest" description="Disordered" evidence="1">
    <location>
        <begin position="58"/>
        <end position="91"/>
    </location>
</feature>
<sequence>MKNAGAAVSSGERGKSREEQMKAAMKDKQNSSDPGGDEVVNASTEKLSAVFDWIVDQVPSRNSSPPSSSSNSSGVLNERPVTPKAKSDLSSKADLERFYVALCKKLYDEGL</sequence>
<organism evidence="2 3">
    <name type="scientific">Cerrena zonata</name>
    <dbReference type="NCBI Taxonomy" id="2478898"/>
    <lineage>
        <taxon>Eukaryota</taxon>
        <taxon>Fungi</taxon>
        <taxon>Dikarya</taxon>
        <taxon>Basidiomycota</taxon>
        <taxon>Agaricomycotina</taxon>
        <taxon>Agaricomycetes</taxon>
        <taxon>Polyporales</taxon>
        <taxon>Cerrenaceae</taxon>
        <taxon>Cerrena</taxon>
    </lineage>
</organism>
<evidence type="ECO:0000313" key="3">
    <source>
        <dbReference type="Proteomes" id="UP001385951"/>
    </source>
</evidence>
<comment type="caution">
    <text evidence="2">The sequence shown here is derived from an EMBL/GenBank/DDBJ whole genome shotgun (WGS) entry which is preliminary data.</text>
</comment>
<protein>
    <submittedName>
        <fullName evidence="2">Uncharacterized protein</fullName>
    </submittedName>
</protein>
<reference evidence="2 3" key="1">
    <citation type="submission" date="2022-09" db="EMBL/GenBank/DDBJ databases">
        <authorList>
            <person name="Palmer J.M."/>
        </authorList>
    </citation>
    <scope>NUCLEOTIDE SEQUENCE [LARGE SCALE GENOMIC DNA]</scope>
    <source>
        <strain evidence="2 3">DSM 7382</strain>
    </source>
</reference>
<evidence type="ECO:0000256" key="1">
    <source>
        <dbReference type="SAM" id="MobiDB-lite"/>
    </source>
</evidence>
<dbReference type="Proteomes" id="UP001385951">
    <property type="component" value="Unassembled WGS sequence"/>
</dbReference>
<gene>
    <name evidence="2" type="ORF">QCA50_006541</name>
</gene>
<feature type="compositionally biased region" description="Low complexity" evidence="1">
    <location>
        <begin position="59"/>
        <end position="73"/>
    </location>
</feature>
<accession>A0AAW0GBS6</accession>
<evidence type="ECO:0000313" key="2">
    <source>
        <dbReference type="EMBL" id="KAK7689902.1"/>
    </source>
</evidence>
<keyword evidence="3" id="KW-1185">Reference proteome</keyword>
<feature type="compositionally biased region" description="Basic and acidic residues" evidence="1">
    <location>
        <begin position="12"/>
        <end position="30"/>
    </location>
</feature>
<proteinExistence type="predicted"/>